<comment type="function">
    <text evidence="13">Self-glucosylating initiator of glycogen synthesis. It catalyzes the formation of a short alpha (1,4)-glucosyl chain covalently attached via a glucose 1-O-tyrosyl linkage to internal tyrosine residues and these chains act as primers for the elongation reaction catalyzed by glycogen synthase.</text>
</comment>
<dbReference type="InterPro" id="IPR002495">
    <property type="entry name" value="Glyco_trans_8"/>
</dbReference>
<dbReference type="Pfam" id="PF15257">
    <property type="entry name" value="DUF4590"/>
    <property type="match status" value="1"/>
</dbReference>
<feature type="region of interest" description="Disordered" evidence="14">
    <location>
        <begin position="217"/>
        <end position="263"/>
    </location>
</feature>
<evidence type="ECO:0000313" key="18">
    <source>
        <dbReference type="Proteomes" id="UP000663852"/>
    </source>
</evidence>
<comment type="subcellular location">
    <subcellularLocation>
        <location evidence="2">Cytoplasm</location>
    </subcellularLocation>
</comment>
<feature type="transmembrane region" description="Helical" evidence="15">
    <location>
        <begin position="1134"/>
        <end position="1153"/>
    </location>
</feature>
<evidence type="ECO:0000256" key="15">
    <source>
        <dbReference type="SAM" id="Phobius"/>
    </source>
</evidence>
<evidence type="ECO:0000256" key="14">
    <source>
        <dbReference type="SAM" id="MobiDB-lite"/>
    </source>
</evidence>
<protein>
    <recommendedName>
        <fullName evidence="10">glycogenin glucosyltransferase</fullName>
        <ecNumber evidence="10">2.4.1.186</ecNumber>
    </recommendedName>
</protein>
<comment type="similarity">
    <text evidence="9">Belongs to the glycosyltransferase 8 family. Glycogenin subfamily.</text>
</comment>
<gene>
    <name evidence="17" type="ORF">EDS130_LOCUS36997</name>
</gene>
<keyword evidence="3" id="KW-0963">Cytoplasm</keyword>
<name>A0A815LTT4_ADIRI</name>
<reference evidence="17" key="1">
    <citation type="submission" date="2021-02" db="EMBL/GenBank/DDBJ databases">
        <authorList>
            <person name="Nowell W R."/>
        </authorList>
    </citation>
    <scope>NUCLEOTIDE SEQUENCE</scope>
</reference>
<dbReference type="InterPro" id="IPR048257">
    <property type="entry name" value="DUF4590"/>
</dbReference>
<sequence>MYNRHSMSSEDFDNLPFRNRQQRYVSSKRNPTRFDRNERLREIFQNIFSLYDDHDEYHRYKQRSSLKSFADNSQKNVCQACQVVVTYRKDSKSRSTKTDEIVIKQKIDEYDRSIIIYKGYLQKNETFSFKSRHVREYPFDIKLYVNGYLEIHFKDCCEYKFCQGDIRLGHSFTIERIDKTIPCHKQIQREEKKKKNQMEVKKMWLNEEKHEIVDERINSQSEDETSNHNQNSTTLDEQETQQQKSKENSPDEPSQTEIDNNGNNSGFLQALLSFLRNGVAQVEIQETIAARYEGNVEDFVVIVFGFDIEMTQLYSIANFCKVFNEIKEMNSFIETLQVERILLVTNKDLSNESSKFSSIYRETSFNEDLLKKIRRENPIDNELISIEFSSSNQSFIYSQLLKETLLRKDEDANLKKDYFDYCRLHYKDNFNEMKLIDQLEKEFSEENLHFWFKKDSFCRKMLNRACRTNEIDILYKIRWILQGLNRQSPLSKPVYQLKYLTSNQLEQFQTSSKDFLSFANFLLCQFTKPSTLEFRSNYETVLFTIRSQNGIDFGESSNEVLLPFDNVYQIESIEQISSDENIYWNIHLISIDKEENNEFQKLIKEMKTQIESPATLIQFGKLLLANGDYLHADYFARFLFNDNSLKDNPTLLAGLAAIHHLLGIVLISNHLSDLIKQTLETSFDELVIVEELNSNDVEHLTLLSRPELGITFTKINCWLLEQYEKCVFLDSDCVVRRPIDDLFQREELSAAPDAGWPDCFNSGVFVFKPSKETFRQLMNFASQQNSSFDGGDQGLLNDFFSNWRTGDISRHLPFTYNVTANAFYSYLPAVTRFRNDIHVVHFAGATKPWQLTYNPQNEQLSGNLTGQSDIQRDFLLFWWRIMHQHVWPILTRFSRLSNSNNSLNSNEQNFLGQYSNTFQYENLTNNSGVELGSAEHRRAWEAGHIDYFGRDSFSNIQQQLERNIAQLPQQYHPSQLRQIPTNSTKTSSIPLQQITNIPKTPLVQHVPIKEPTKTINVKQQIIEEPPKTTISIQKPLKESVLSSPLLSDPVPSSHVPPTNWTVKSNIVTSFTQGVGDMTGPTILSQVVTETTASSSNDIPIKTSITEKKDLKILPENALTAKKSNDHFTWLFDKFFVAITYTISLCYLVFLVVIRRSENRSTIHDNGTSVRGLTQSSTTNGHRIKK</sequence>
<dbReference type="EC" id="2.4.1.186" evidence="10"/>
<dbReference type="CDD" id="cd02537">
    <property type="entry name" value="GT8_Glycogenin"/>
    <property type="match status" value="1"/>
</dbReference>
<dbReference type="Pfam" id="PF01501">
    <property type="entry name" value="Glyco_transf_8"/>
    <property type="match status" value="1"/>
</dbReference>
<evidence type="ECO:0000256" key="6">
    <source>
        <dbReference type="ARBA" id="ARBA00023056"/>
    </source>
</evidence>
<dbReference type="GO" id="GO:0008466">
    <property type="term" value="F:glycogenin glucosyltransferase activity"/>
    <property type="evidence" value="ECO:0007669"/>
    <property type="project" value="UniProtKB-EC"/>
</dbReference>
<comment type="catalytic activity">
    <reaction evidence="12">
        <text>L-tyrosyl-[glycogenin] + UDP-alpha-D-glucose = alpha-D-glucosyl-L-tyrosyl-[glycogenin] + UDP + H(+)</text>
        <dbReference type="Rhea" id="RHEA:23360"/>
        <dbReference type="Rhea" id="RHEA-COMP:14604"/>
        <dbReference type="Rhea" id="RHEA-COMP:14605"/>
        <dbReference type="ChEBI" id="CHEBI:15378"/>
        <dbReference type="ChEBI" id="CHEBI:46858"/>
        <dbReference type="ChEBI" id="CHEBI:58223"/>
        <dbReference type="ChEBI" id="CHEBI:58885"/>
        <dbReference type="ChEBI" id="CHEBI:140573"/>
        <dbReference type="EC" id="2.4.1.186"/>
    </reaction>
</comment>
<evidence type="ECO:0000256" key="7">
    <source>
        <dbReference type="ARBA" id="ARBA00023180"/>
    </source>
</evidence>
<evidence type="ECO:0000256" key="4">
    <source>
        <dbReference type="ARBA" id="ARBA00022679"/>
    </source>
</evidence>
<evidence type="ECO:0000256" key="13">
    <source>
        <dbReference type="ARBA" id="ARBA00057883"/>
    </source>
</evidence>
<dbReference type="GO" id="GO:0046872">
    <property type="term" value="F:metal ion binding"/>
    <property type="evidence" value="ECO:0007669"/>
    <property type="project" value="UniProtKB-KW"/>
</dbReference>
<evidence type="ECO:0000256" key="11">
    <source>
        <dbReference type="ARBA" id="ARBA00050886"/>
    </source>
</evidence>
<keyword evidence="6" id="KW-0320">Glycogen biosynthesis</keyword>
<comment type="cofactor">
    <cofactor evidence="1">
        <name>Mn(2+)</name>
        <dbReference type="ChEBI" id="CHEBI:29035"/>
    </cofactor>
</comment>
<evidence type="ECO:0000256" key="9">
    <source>
        <dbReference type="ARBA" id="ARBA00038162"/>
    </source>
</evidence>
<dbReference type="GO" id="GO:0005737">
    <property type="term" value="C:cytoplasm"/>
    <property type="evidence" value="ECO:0007669"/>
    <property type="project" value="UniProtKB-SubCell"/>
</dbReference>
<evidence type="ECO:0000259" key="16">
    <source>
        <dbReference type="Pfam" id="PF15257"/>
    </source>
</evidence>
<evidence type="ECO:0000256" key="1">
    <source>
        <dbReference type="ARBA" id="ARBA00001936"/>
    </source>
</evidence>
<feature type="region of interest" description="Disordered" evidence="14">
    <location>
        <begin position="1163"/>
        <end position="1185"/>
    </location>
</feature>
<evidence type="ECO:0000313" key="17">
    <source>
        <dbReference type="EMBL" id="CAF1414682.1"/>
    </source>
</evidence>
<evidence type="ECO:0000256" key="2">
    <source>
        <dbReference type="ARBA" id="ARBA00004496"/>
    </source>
</evidence>
<dbReference type="InterPro" id="IPR029044">
    <property type="entry name" value="Nucleotide-diphossugar_trans"/>
</dbReference>
<evidence type="ECO:0000256" key="5">
    <source>
        <dbReference type="ARBA" id="ARBA00022723"/>
    </source>
</evidence>
<evidence type="ECO:0000256" key="12">
    <source>
        <dbReference type="ARBA" id="ARBA00052293"/>
    </source>
</evidence>
<evidence type="ECO:0000256" key="8">
    <source>
        <dbReference type="ARBA" id="ARBA00023211"/>
    </source>
</evidence>
<dbReference type="PANTHER" id="PTHR11183">
    <property type="entry name" value="GLYCOGENIN SUBFAMILY MEMBER"/>
    <property type="match status" value="1"/>
</dbReference>
<accession>A0A815LTT4</accession>
<feature type="compositionally biased region" description="Polar residues" evidence="14">
    <location>
        <begin position="227"/>
        <end position="243"/>
    </location>
</feature>
<proteinExistence type="inferred from homology"/>
<dbReference type="Proteomes" id="UP000663852">
    <property type="component" value="Unassembled WGS sequence"/>
</dbReference>
<evidence type="ECO:0000256" key="3">
    <source>
        <dbReference type="ARBA" id="ARBA00022490"/>
    </source>
</evidence>
<keyword evidence="7" id="KW-0325">Glycoprotein</keyword>
<dbReference type="SUPFAM" id="SSF53448">
    <property type="entry name" value="Nucleotide-diphospho-sugar transferases"/>
    <property type="match status" value="1"/>
</dbReference>
<keyword evidence="15" id="KW-1133">Transmembrane helix</keyword>
<keyword evidence="5" id="KW-0479">Metal-binding</keyword>
<dbReference type="GO" id="GO:0005978">
    <property type="term" value="P:glycogen biosynthetic process"/>
    <property type="evidence" value="ECO:0007669"/>
    <property type="project" value="UniProtKB-KW"/>
</dbReference>
<feature type="domain" description="DUF4590" evidence="16">
    <location>
        <begin position="92"/>
        <end position="198"/>
    </location>
</feature>
<organism evidence="17 18">
    <name type="scientific">Adineta ricciae</name>
    <name type="common">Rotifer</name>
    <dbReference type="NCBI Taxonomy" id="249248"/>
    <lineage>
        <taxon>Eukaryota</taxon>
        <taxon>Metazoa</taxon>
        <taxon>Spiralia</taxon>
        <taxon>Gnathifera</taxon>
        <taxon>Rotifera</taxon>
        <taxon>Eurotatoria</taxon>
        <taxon>Bdelloidea</taxon>
        <taxon>Adinetida</taxon>
        <taxon>Adinetidae</taxon>
        <taxon>Adineta</taxon>
    </lineage>
</organism>
<feature type="compositionally biased region" description="Polar residues" evidence="14">
    <location>
        <begin position="251"/>
        <end position="263"/>
    </location>
</feature>
<dbReference type="FunFam" id="3.90.550.10:FF:000092">
    <property type="entry name" value="Glycogenin 2"/>
    <property type="match status" value="1"/>
</dbReference>
<dbReference type="AlphaFoldDB" id="A0A815LTT4"/>
<dbReference type="InterPro" id="IPR050587">
    <property type="entry name" value="GNT1/Glycosyltrans_8"/>
</dbReference>
<keyword evidence="15" id="KW-0812">Transmembrane</keyword>
<evidence type="ECO:0000256" key="10">
    <source>
        <dbReference type="ARBA" id="ARBA00038934"/>
    </source>
</evidence>
<dbReference type="EMBL" id="CAJNOJ010000355">
    <property type="protein sequence ID" value="CAF1414682.1"/>
    <property type="molecule type" value="Genomic_DNA"/>
</dbReference>
<keyword evidence="4" id="KW-0808">Transferase</keyword>
<comment type="catalytic activity">
    <reaction evidence="11">
        <text>[1,4-alpha-D-glucosyl](n)-L-tyrosyl-[glycogenin] + UDP-alpha-D-glucose = [1,4-alpha-D-glucosyl](n+1)-L-tyrosyl-[glycogenin] + UDP + H(+)</text>
        <dbReference type="Rhea" id="RHEA:56560"/>
        <dbReference type="Rhea" id="RHEA-COMP:14606"/>
        <dbReference type="Rhea" id="RHEA-COMP:14607"/>
        <dbReference type="ChEBI" id="CHEBI:15378"/>
        <dbReference type="ChEBI" id="CHEBI:58223"/>
        <dbReference type="ChEBI" id="CHEBI:58885"/>
        <dbReference type="ChEBI" id="CHEBI:140574"/>
        <dbReference type="EC" id="2.4.1.186"/>
    </reaction>
</comment>
<dbReference type="Gene3D" id="3.90.550.10">
    <property type="entry name" value="Spore Coat Polysaccharide Biosynthesis Protein SpsA, Chain A"/>
    <property type="match status" value="1"/>
</dbReference>
<dbReference type="OrthoDB" id="2014201at2759"/>
<comment type="caution">
    <text evidence="17">The sequence shown here is derived from an EMBL/GenBank/DDBJ whole genome shotgun (WGS) entry which is preliminary data.</text>
</comment>
<keyword evidence="8" id="KW-0464">Manganese</keyword>
<keyword evidence="15" id="KW-0472">Membrane</keyword>